<dbReference type="Pfam" id="PF02638">
    <property type="entry name" value="GHL10"/>
    <property type="match status" value="1"/>
</dbReference>
<keyword evidence="5" id="KW-1185">Reference proteome</keyword>
<evidence type="ECO:0000256" key="2">
    <source>
        <dbReference type="SAM" id="SignalP"/>
    </source>
</evidence>
<dbReference type="RefSeq" id="WP_073008126.1">
    <property type="nucleotide sequence ID" value="NZ_FQZO01000004.1"/>
</dbReference>
<organism evidence="4 5">
    <name type="scientific">Clostridium amylolyticum</name>
    <dbReference type="NCBI Taxonomy" id="1121298"/>
    <lineage>
        <taxon>Bacteria</taxon>
        <taxon>Bacillati</taxon>
        <taxon>Bacillota</taxon>
        <taxon>Clostridia</taxon>
        <taxon>Eubacteriales</taxon>
        <taxon>Clostridiaceae</taxon>
        <taxon>Clostridium</taxon>
    </lineage>
</organism>
<gene>
    <name evidence="4" type="ORF">SAMN05444401_2929</name>
</gene>
<dbReference type="InterPro" id="IPR017853">
    <property type="entry name" value="GH"/>
</dbReference>
<feature type="domain" description="Glycosyl hydrolase-like 10" evidence="3">
    <location>
        <begin position="66"/>
        <end position="411"/>
    </location>
</feature>
<dbReference type="Proteomes" id="UP000184080">
    <property type="component" value="Unassembled WGS sequence"/>
</dbReference>
<keyword evidence="4" id="KW-0449">Lipoprotein</keyword>
<keyword evidence="1 2" id="KW-0732">Signal</keyword>
<proteinExistence type="predicted"/>
<dbReference type="SUPFAM" id="SSF51445">
    <property type="entry name" value="(Trans)glycosidases"/>
    <property type="match status" value="1"/>
</dbReference>
<accession>A0A1M6IRC6</accession>
<dbReference type="InterPro" id="IPR052177">
    <property type="entry name" value="Divisome_Glycosyl_Hydrolase"/>
</dbReference>
<sequence length="595" mass="68132">MKNKLLIKTVALAAVTFLGSTLLTSTKINADESMVPLYKYQTTTPILLHGKQVKVPKAPAHEKRQFRSMWVSTVSNIDFPSKPGLSVGEFKKEYLEVLDTFDSLNMNAVTFQVRPMNDAFYKSALNPWSEFLSGKQGKALIENGKEFDPLAWAIEETHKRNMEFHAWFNPYRVAHAFDYKKPTEQVLKEELAKLDDNNFAKKHPEYIIRFDNKLILDPGIPEVQKFVRDSIMEVVTKYDVDAIHFDDYFYPYKTTRDGKPVIFGDKGEDTETFAKYGSSFNGDIKAWRRNNIDSLIHDLAKEIKAKKSYVKFGISPFGIWGHDSVHPGVGSHTPSGSSASYDDIYADTRKWVKESWIDYITPQIYWAFSTTAAPYGELADWWSDVVKGTNCQLYVGHPNYKHNDTYWDNDWHNPEEIPNQLKFNSLYNEIKGSSFFSLRQLKPETLDVSGSTPQEKAEKRAMITQIRDTIKNDYFNTKALVPTMPWLDNKAPNAVVGINTKKASNKVEISWKDSAKNDSAYYVIYRYERDKGPMKDGDLEDPSNILAIVRRTNNKTELNYVDTTAVNGKTYVYAVTAVDRLHNESSPKYANVPMK</sequence>
<dbReference type="PANTHER" id="PTHR43405:SF1">
    <property type="entry name" value="GLYCOSYL HYDROLASE DIGH"/>
    <property type="match status" value="1"/>
</dbReference>
<dbReference type="InterPro" id="IPR003790">
    <property type="entry name" value="GHL10"/>
</dbReference>
<dbReference type="AlphaFoldDB" id="A0A1M6IRC6"/>
<evidence type="ECO:0000259" key="3">
    <source>
        <dbReference type="Pfam" id="PF02638"/>
    </source>
</evidence>
<dbReference type="InterPro" id="IPR013783">
    <property type="entry name" value="Ig-like_fold"/>
</dbReference>
<dbReference type="PANTHER" id="PTHR43405">
    <property type="entry name" value="GLYCOSYL HYDROLASE DIGH"/>
    <property type="match status" value="1"/>
</dbReference>
<dbReference type="Gene3D" id="3.20.20.80">
    <property type="entry name" value="Glycosidases"/>
    <property type="match status" value="1"/>
</dbReference>
<feature type="chain" id="PRO_5013336838" evidence="2">
    <location>
        <begin position="31"/>
        <end position="595"/>
    </location>
</feature>
<evidence type="ECO:0000313" key="5">
    <source>
        <dbReference type="Proteomes" id="UP000184080"/>
    </source>
</evidence>
<evidence type="ECO:0000256" key="1">
    <source>
        <dbReference type="ARBA" id="ARBA00022729"/>
    </source>
</evidence>
<dbReference type="Gene3D" id="2.60.40.10">
    <property type="entry name" value="Immunoglobulins"/>
    <property type="match status" value="1"/>
</dbReference>
<name>A0A1M6IRC6_9CLOT</name>
<evidence type="ECO:0000313" key="4">
    <source>
        <dbReference type="EMBL" id="SHJ36899.1"/>
    </source>
</evidence>
<dbReference type="EMBL" id="FQZO01000004">
    <property type="protein sequence ID" value="SHJ36899.1"/>
    <property type="molecule type" value="Genomic_DNA"/>
</dbReference>
<reference evidence="4 5" key="1">
    <citation type="submission" date="2016-11" db="EMBL/GenBank/DDBJ databases">
        <authorList>
            <person name="Jaros S."/>
            <person name="Januszkiewicz K."/>
            <person name="Wedrychowicz H."/>
        </authorList>
    </citation>
    <scope>NUCLEOTIDE SEQUENCE [LARGE SCALE GENOMIC DNA]</scope>
    <source>
        <strain evidence="4 5">DSM 21864</strain>
    </source>
</reference>
<dbReference type="STRING" id="1121298.SAMN05444401_2929"/>
<protein>
    <submittedName>
        <fullName evidence="4">Uncharacterized lipoprotein YddW, UPF0748 family</fullName>
    </submittedName>
</protein>
<feature type="signal peptide" evidence="2">
    <location>
        <begin position="1"/>
        <end position="30"/>
    </location>
</feature>